<dbReference type="Pfam" id="PF09413">
    <property type="entry name" value="DUF2007"/>
    <property type="match status" value="1"/>
</dbReference>
<dbReference type="RefSeq" id="WP_077313241.1">
    <property type="nucleotide sequence ID" value="NZ_AP024887.1"/>
</dbReference>
<gene>
    <name evidence="2" type="ORF">VPAL9027_01241</name>
</gene>
<proteinExistence type="predicted"/>
<feature type="domain" description="DUF2007" evidence="1">
    <location>
        <begin position="2"/>
        <end position="68"/>
    </location>
</feature>
<dbReference type="STRING" id="1918946.VPAL9027_01241"/>
<evidence type="ECO:0000313" key="2">
    <source>
        <dbReference type="EMBL" id="SJL83277.1"/>
    </source>
</evidence>
<dbReference type="InterPro" id="IPR018551">
    <property type="entry name" value="DUF2007"/>
</dbReference>
<keyword evidence="3" id="KW-1185">Reference proteome</keyword>
<reference evidence="2 3" key="1">
    <citation type="submission" date="2017-02" db="EMBL/GenBank/DDBJ databases">
        <authorList>
            <person name="Peterson S.W."/>
        </authorList>
    </citation>
    <scope>NUCLEOTIDE SEQUENCE [LARGE SCALE GENOMIC DNA]</scope>
    <source>
        <strain evidence="2 3">CECT 9027</strain>
    </source>
</reference>
<dbReference type="AlphaFoldDB" id="A0A1R4B2Y6"/>
<accession>A0A1R4B2Y6</accession>
<dbReference type="EMBL" id="FUFT01000002">
    <property type="protein sequence ID" value="SJL83277.1"/>
    <property type="molecule type" value="Genomic_DNA"/>
</dbReference>
<dbReference type="OrthoDB" id="9814654at2"/>
<evidence type="ECO:0000313" key="3">
    <source>
        <dbReference type="Proteomes" id="UP000189475"/>
    </source>
</evidence>
<name>A0A1R4B2Y6_9VIBR</name>
<organism evidence="2 3">
    <name type="scientific">Vibrio palustris</name>
    <dbReference type="NCBI Taxonomy" id="1918946"/>
    <lineage>
        <taxon>Bacteria</taxon>
        <taxon>Pseudomonadati</taxon>
        <taxon>Pseudomonadota</taxon>
        <taxon>Gammaproteobacteria</taxon>
        <taxon>Vibrionales</taxon>
        <taxon>Vibrionaceae</taxon>
        <taxon>Vibrio</taxon>
    </lineage>
</organism>
<protein>
    <recommendedName>
        <fullName evidence="1">DUF2007 domain-containing protein</fullName>
    </recommendedName>
</protein>
<evidence type="ECO:0000259" key="1">
    <source>
        <dbReference type="Pfam" id="PF09413"/>
    </source>
</evidence>
<sequence length="107" mass="12047">MKIYITHNPAEAHIVCGLLQSENIACEVRGEQWFGLRGEIPMDEHSMPYIWLFHTFQADDASAIIATFQSASTETVFPSWICHQCQETNEGHFAVCWQCGSALVENA</sequence>
<dbReference type="Proteomes" id="UP000189475">
    <property type="component" value="Unassembled WGS sequence"/>
</dbReference>